<accession>A0A1G8W727</accession>
<dbReference type="SUPFAM" id="SSF55781">
    <property type="entry name" value="GAF domain-like"/>
    <property type="match status" value="1"/>
</dbReference>
<evidence type="ECO:0000256" key="1">
    <source>
        <dbReference type="ARBA" id="ARBA00000085"/>
    </source>
</evidence>
<dbReference type="EC" id="2.7.13.3" evidence="3"/>
<dbReference type="Pfam" id="PF01590">
    <property type="entry name" value="GAF"/>
    <property type="match status" value="1"/>
</dbReference>
<dbReference type="Gene3D" id="1.20.120.620">
    <property type="entry name" value="Backbone structure of the membrane domain of e. Coli histidine kinase receptor kdpd"/>
    <property type="match status" value="1"/>
</dbReference>
<dbReference type="InterPro" id="IPR011712">
    <property type="entry name" value="Sig_transdc_His_kin_sub3_dim/P"/>
</dbReference>
<name>A0A1G8W727_9ACTN</name>
<dbReference type="PANTHER" id="PTHR24421">
    <property type="entry name" value="NITRATE/NITRITE SENSOR PROTEIN NARX-RELATED"/>
    <property type="match status" value="1"/>
</dbReference>
<dbReference type="AlphaFoldDB" id="A0A1G8W727"/>
<keyword evidence="7" id="KW-0547">Nucleotide-binding</keyword>
<keyword evidence="10 13" id="KW-1133">Transmembrane helix</keyword>
<keyword evidence="12 13" id="KW-0472">Membrane</keyword>
<dbReference type="PANTHER" id="PTHR24421:SF10">
    <property type="entry name" value="NITRATE_NITRITE SENSOR PROTEIN NARQ"/>
    <property type="match status" value="1"/>
</dbReference>
<keyword evidence="9" id="KW-0067">ATP-binding</keyword>
<evidence type="ECO:0000256" key="11">
    <source>
        <dbReference type="ARBA" id="ARBA00023012"/>
    </source>
</evidence>
<dbReference type="OrthoDB" id="5242012at2"/>
<evidence type="ECO:0000256" key="13">
    <source>
        <dbReference type="SAM" id="Phobius"/>
    </source>
</evidence>
<keyword evidence="4" id="KW-0597">Phosphoprotein</keyword>
<dbReference type="InterPro" id="IPR003594">
    <property type="entry name" value="HATPase_dom"/>
</dbReference>
<proteinExistence type="predicted"/>
<comment type="subcellular location">
    <subcellularLocation>
        <location evidence="2">Membrane</location>
        <topology evidence="2">Multi-pass membrane protein</topology>
    </subcellularLocation>
</comment>
<evidence type="ECO:0000256" key="5">
    <source>
        <dbReference type="ARBA" id="ARBA00022679"/>
    </source>
</evidence>
<keyword evidence="5" id="KW-0808">Transferase</keyword>
<evidence type="ECO:0000256" key="6">
    <source>
        <dbReference type="ARBA" id="ARBA00022692"/>
    </source>
</evidence>
<dbReference type="Pfam" id="PF13493">
    <property type="entry name" value="DUF4118"/>
    <property type="match status" value="1"/>
</dbReference>
<dbReference type="GO" id="GO:0046983">
    <property type="term" value="F:protein dimerization activity"/>
    <property type="evidence" value="ECO:0007669"/>
    <property type="project" value="InterPro"/>
</dbReference>
<evidence type="ECO:0000256" key="4">
    <source>
        <dbReference type="ARBA" id="ARBA00022553"/>
    </source>
</evidence>
<keyword evidence="11" id="KW-0902">Two-component regulatory system</keyword>
<evidence type="ECO:0000256" key="3">
    <source>
        <dbReference type="ARBA" id="ARBA00012438"/>
    </source>
</evidence>
<evidence type="ECO:0000313" key="15">
    <source>
        <dbReference type="EMBL" id="SDJ73916.1"/>
    </source>
</evidence>
<dbReference type="InterPro" id="IPR036890">
    <property type="entry name" value="HATPase_C_sf"/>
</dbReference>
<dbReference type="RefSeq" id="WP_090936255.1">
    <property type="nucleotide sequence ID" value="NZ_FNDJ01000012.1"/>
</dbReference>
<dbReference type="SMART" id="SM00065">
    <property type="entry name" value="GAF"/>
    <property type="match status" value="1"/>
</dbReference>
<evidence type="ECO:0000256" key="2">
    <source>
        <dbReference type="ARBA" id="ARBA00004141"/>
    </source>
</evidence>
<keyword evidence="8" id="KW-0418">Kinase</keyword>
<dbReference type="EMBL" id="FNDJ01000012">
    <property type="protein sequence ID" value="SDJ73916.1"/>
    <property type="molecule type" value="Genomic_DNA"/>
</dbReference>
<dbReference type="GO" id="GO:0000155">
    <property type="term" value="F:phosphorelay sensor kinase activity"/>
    <property type="evidence" value="ECO:0007669"/>
    <property type="project" value="InterPro"/>
</dbReference>
<dbReference type="CDD" id="cd16917">
    <property type="entry name" value="HATPase_UhpB-NarQ-NarX-like"/>
    <property type="match status" value="1"/>
</dbReference>
<dbReference type="Gene3D" id="1.20.5.1930">
    <property type="match status" value="1"/>
</dbReference>
<evidence type="ECO:0000256" key="12">
    <source>
        <dbReference type="ARBA" id="ARBA00023136"/>
    </source>
</evidence>
<protein>
    <recommendedName>
        <fullName evidence="3">histidine kinase</fullName>
        <ecNumber evidence="3">2.7.13.3</ecNumber>
    </recommendedName>
</protein>
<comment type="catalytic activity">
    <reaction evidence="1">
        <text>ATP + protein L-histidine = ADP + protein N-phospho-L-histidine.</text>
        <dbReference type="EC" id="2.7.13.3"/>
    </reaction>
</comment>
<dbReference type="InterPro" id="IPR050482">
    <property type="entry name" value="Sensor_HK_TwoCompSys"/>
</dbReference>
<dbReference type="GO" id="GO:0005524">
    <property type="term" value="F:ATP binding"/>
    <property type="evidence" value="ECO:0007669"/>
    <property type="project" value="UniProtKB-KW"/>
</dbReference>
<organism evidence="15 16">
    <name type="scientific">Nonomuraea jiangxiensis</name>
    <dbReference type="NCBI Taxonomy" id="633440"/>
    <lineage>
        <taxon>Bacteria</taxon>
        <taxon>Bacillati</taxon>
        <taxon>Actinomycetota</taxon>
        <taxon>Actinomycetes</taxon>
        <taxon>Streptosporangiales</taxon>
        <taxon>Streptosporangiaceae</taxon>
        <taxon>Nonomuraea</taxon>
    </lineage>
</organism>
<dbReference type="Pfam" id="PF07730">
    <property type="entry name" value="HisKA_3"/>
    <property type="match status" value="1"/>
</dbReference>
<evidence type="ECO:0000313" key="16">
    <source>
        <dbReference type="Proteomes" id="UP000199202"/>
    </source>
</evidence>
<feature type="transmembrane region" description="Helical" evidence="13">
    <location>
        <begin position="51"/>
        <end position="82"/>
    </location>
</feature>
<dbReference type="Pfam" id="PF02518">
    <property type="entry name" value="HATPase_c"/>
    <property type="match status" value="1"/>
</dbReference>
<evidence type="ECO:0000256" key="7">
    <source>
        <dbReference type="ARBA" id="ARBA00022741"/>
    </source>
</evidence>
<evidence type="ECO:0000256" key="8">
    <source>
        <dbReference type="ARBA" id="ARBA00022777"/>
    </source>
</evidence>
<keyword evidence="16" id="KW-1185">Reference proteome</keyword>
<dbReference type="InterPro" id="IPR025201">
    <property type="entry name" value="KdpD_TM"/>
</dbReference>
<feature type="transmembrane region" description="Helical" evidence="13">
    <location>
        <begin position="17"/>
        <end position="39"/>
    </location>
</feature>
<gene>
    <name evidence="15" type="ORF">SAMN05421869_11265</name>
</gene>
<dbReference type="STRING" id="633440.SAMN05421869_11265"/>
<evidence type="ECO:0000259" key="14">
    <source>
        <dbReference type="SMART" id="SM00065"/>
    </source>
</evidence>
<feature type="transmembrane region" description="Helical" evidence="13">
    <location>
        <begin position="102"/>
        <end position="121"/>
    </location>
</feature>
<dbReference type="Gene3D" id="3.30.565.10">
    <property type="entry name" value="Histidine kinase-like ATPase, C-terminal domain"/>
    <property type="match status" value="1"/>
</dbReference>
<dbReference type="InterPro" id="IPR029016">
    <property type="entry name" value="GAF-like_dom_sf"/>
</dbReference>
<dbReference type="SUPFAM" id="SSF55874">
    <property type="entry name" value="ATPase domain of HSP90 chaperone/DNA topoisomerase II/histidine kinase"/>
    <property type="match status" value="1"/>
</dbReference>
<keyword evidence="6 13" id="KW-0812">Transmembrane</keyword>
<dbReference type="GO" id="GO:0016020">
    <property type="term" value="C:membrane"/>
    <property type="evidence" value="ECO:0007669"/>
    <property type="project" value="UniProtKB-SubCell"/>
</dbReference>
<sequence length="626" mass="66730">MSEGLLPSLLRARRPPFALGVAVGLLCVAAETLLVGALVELTPARAQGEVYVPGILLVSLVWGPWLGMATVVASGIAFSYFYIAPLMSFNLFSPREWLELSVFVVVALMVCLLAAMVRPLITEIDDRRRAADLSARMTRLVLGAKDLRPALSAASRLLSESLGPADVTIELGEVTAPGGCVAVPIQEGASRFGTLIVPAEAEPELGPSIARLRPSLVALLRAAGDRAAISRALDRSRDELRHIVEEQAALRRVATLVARGVSPSELFSAVASEMGRILKVETTAIVRYDPDLTMLYVGTWSARGAAFRMPVGSRWPVDEPSVAALVWETGQPARMTGYGSVSGEIAEWARKRGVACAVGCPIIVEGRMWGVMIAVSSTPEMLPEGVEKRMQEFTELLATAIGNAQARAQLAESRARVLATADDTRRRIERNLHDGTQQRLISLGLELRAAEVGLPLECTESKEQLARALRTVKGVVEELQEVSRGLHPAILSSGGLEPALKTLARRSPLPVELDLHVGRRPAERVEETAYYIVSEALTNIAKHARATFACVSVTEERAAMRLSIRDDGVGGADPSRGTGLLGLADRVAALGGTLDISSPAGGGTTLLVRLPRDSSDGPRVTKACPG</sequence>
<evidence type="ECO:0000256" key="9">
    <source>
        <dbReference type="ARBA" id="ARBA00022840"/>
    </source>
</evidence>
<feature type="domain" description="GAF" evidence="14">
    <location>
        <begin position="262"/>
        <end position="411"/>
    </location>
</feature>
<reference evidence="15 16" key="1">
    <citation type="submission" date="2016-10" db="EMBL/GenBank/DDBJ databases">
        <authorList>
            <person name="de Groot N.N."/>
        </authorList>
    </citation>
    <scope>NUCLEOTIDE SEQUENCE [LARGE SCALE GENOMIC DNA]</scope>
    <source>
        <strain evidence="15 16">CGMCC 4.6533</strain>
    </source>
</reference>
<evidence type="ECO:0000256" key="10">
    <source>
        <dbReference type="ARBA" id="ARBA00022989"/>
    </source>
</evidence>
<dbReference type="Gene3D" id="3.30.450.40">
    <property type="match status" value="1"/>
</dbReference>
<dbReference type="InterPro" id="IPR003018">
    <property type="entry name" value="GAF"/>
</dbReference>
<dbReference type="Proteomes" id="UP000199202">
    <property type="component" value="Unassembled WGS sequence"/>
</dbReference>
<dbReference type="InterPro" id="IPR038318">
    <property type="entry name" value="KdpD_sf"/>
</dbReference>